<gene>
    <name evidence="2" type="ORF">TRFO_37777</name>
</gene>
<comment type="caution">
    <text evidence="2">The sequence shown here is derived from an EMBL/GenBank/DDBJ whole genome shotgun (WGS) entry which is preliminary data.</text>
</comment>
<accession>A0A1J4JA95</accession>
<evidence type="ECO:0000313" key="2">
    <source>
        <dbReference type="EMBL" id="OHS96080.1"/>
    </source>
</evidence>
<proteinExistence type="predicted"/>
<dbReference type="RefSeq" id="XP_068349217.1">
    <property type="nucleotide sequence ID" value="XM_068511632.1"/>
</dbReference>
<organism evidence="2 3">
    <name type="scientific">Tritrichomonas foetus</name>
    <dbReference type="NCBI Taxonomy" id="1144522"/>
    <lineage>
        <taxon>Eukaryota</taxon>
        <taxon>Metamonada</taxon>
        <taxon>Parabasalia</taxon>
        <taxon>Tritrichomonadida</taxon>
        <taxon>Tritrichomonadidae</taxon>
        <taxon>Tritrichomonas</taxon>
    </lineage>
</organism>
<name>A0A1J4JA95_9EUKA</name>
<protein>
    <submittedName>
        <fullName evidence="2">Uncharacterized protein</fullName>
    </submittedName>
</protein>
<sequence>MVKINSDRYSNKPSCKLSFTSLYYHENVKDIKTSFENFDTENYVPGNLYYICGFQDVDLQKLNPGWKEIGSRTRVLFNLGAPGQFCRGDHQPHDAGTELYSHSVDSIVKSEAKLLPQVGDGEKRRILLPKGHYQIFVGDCDLSIESTDLAYIEIFATSEKKHFKADVQGPVIVGGETTTADFTTTLDFQTKLFPFFQIKGNRFTLKVSHLGESEENFRFMFGKTDRSIWKIETQSGMGTFYGSEASSSSGCVLKFEDVSFPYIIGQSEWDKTIFGKTTDSSATTNVLGIVLGCVFGFIALAAIIAGIVVAVICIRKKKNNNNGGNEV</sequence>
<reference evidence="2" key="1">
    <citation type="submission" date="2016-10" db="EMBL/GenBank/DDBJ databases">
        <authorList>
            <person name="Benchimol M."/>
            <person name="Almeida L.G."/>
            <person name="Vasconcelos A.T."/>
            <person name="Perreira-Neves A."/>
            <person name="Rosa I.A."/>
            <person name="Tasca T."/>
            <person name="Bogo M.R."/>
            <person name="de Souza W."/>
        </authorList>
    </citation>
    <scope>NUCLEOTIDE SEQUENCE [LARGE SCALE GENOMIC DNA]</scope>
    <source>
        <strain evidence="2">K</strain>
    </source>
</reference>
<keyword evidence="1" id="KW-1133">Transmembrane helix</keyword>
<dbReference type="Proteomes" id="UP000179807">
    <property type="component" value="Unassembled WGS sequence"/>
</dbReference>
<evidence type="ECO:0000313" key="3">
    <source>
        <dbReference type="Proteomes" id="UP000179807"/>
    </source>
</evidence>
<dbReference type="VEuPathDB" id="TrichDB:TRFO_37777"/>
<keyword evidence="1" id="KW-0812">Transmembrane</keyword>
<dbReference type="AlphaFoldDB" id="A0A1J4JA95"/>
<keyword evidence="1" id="KW-0472">Membrane</keyword>
<evidence type="ECO:0000256" key="1">
    <source>
        <dbReference type="SAM" id="Phobius"/>
    </source>
</evidence>
<keyword evidence="3" id="KW-1185">Reference proteome</keyword>
<dbReference type="EMBL" id="MLAK01001201">
    <property type="protein sequence ID" value="OHS96080.1"/>
    <property type="molecule type" value="Genomic_DNA"/>
</dbReference>
<feature type="transmembrane region" description="Helical" evidence="1">
    <location>
        <begin position="286"/>
        <end position="314"/>
    </location>
</feature>
<dbReference type="GeneID" id="94846336"/>